<sequence length="81" mass="9118">MNGTLVQALSKTVRDQCENVKDWDTKLPAVLTALRTMKSEGTVYTPGKLLYGYDIRTPGNWSAPRMDYIEGEYSDDVVSEK</sequence>
<organism evidence="1">
    <name type="scientific">Mucor ambiguus</name>
    <dbReference type="NCBI Taxonomy" id="91626"/>
    <lineage>
        <taxon>Eukaryota</taxon>
        <taxon>Fungi</taxon>
        <taxon>Fungi incertae sedis</taxon>
        <taxon>Mucoromycota</taxon>
        <taxon>Mucoromycotina</taxon>
        <taxon>Mucoromycetes</taxon>
        <taxon>Mucorales</taxon>
        <taxon>Mucorineae</taxon>
        <taxon>Mucoraceae</taxon>
        <taxon>Mucor</taxon>
    </lineage>
</organism>
<dbReference type="OrthoDB" id="5592268at2759"/>
<reference evidence="1" key="1">
    <citation type="submission" date="2014-09" db="EMBL/GenBank/DDBJ databases">
        <title>Draft genome sequence of an oleaginous Mucoromycotina fungus Mucor ambiguus NBRC6742.</title>
        <authorList>
            <person name="Takeda I."/>
            <person name="Yamane N."/>
            <person name="Morita T."/>
            <person name="Tamano K."/>
            <person name="Machida M."/>
            <person name="Baker S."/>
            <person name="Koike H."/>
        </authorList>
    </citation>
    <scope>NUCLEOTIDE SEQUENCE</scope>
    <source>
        <strain evidence="1">NBRC 6742</strain>
    </source>
</reference>
<dbReference type="InterPro" id="IPR036397">
    <property type="entry name" value="RNaseH_sf"/>
</dbReference>
<dbReference type="Gene3D" id="3.30.420.10">
    <property type="entry name" value="Ribonuclease H-like superfamily/Ribonuclease H"/>
    <property type="match status" value="1"/>
</dbReference>
<evidence type="ECO:0000313" key="1">
    <source>
        <dbReference type="EMBL" id="GAN11548.1"/>
    </source>
</evidence>
<proteinExistence type="predicted"/>
<dbReference type="GO" id="GO:0003676">
    <property type="term" value="F:nucleic acid binding"/>
    <property type="evidence" value="ECO:0007669"/>
    <property type="project" value="InterPro"/>
</dbReference>
<dbReference type="STRING" id="91626.A0A0C9N9V8"/>
<dbReference type="EMBL" id="DF836973">
    <property type="protein sequence ID" value="GAN11548.1"/>
    <property type="molecule type" value="Genomic_DNA"/>
</dbReference>
<protein>
    <submittedName>
        <fullName evidence="1">Uncharacterized protein</fullName>
    </submittedName>
</protein>
<dbReference type="AlphaFoldDB" id="A0A0C9N9V8"/>
<gene>
    <name evidence="1" type="ORF">MAM1_0684d11116</name>
</gene>
<evidence type="ECO:0000313" key="2">
    <source>
        <dbReference type="Proteomes" id="UP000053815"/>
    </source>
</evidence>
<keyword evidence="2" id="KW-1185">Reference proteome</keyword>
<dbReference type="Proteomes" id="UP000053815">
    <property type="component" value="Unassembled WGS sequence"/>
</dbReference>
<accession>A0A0C9N9V8</accession>
<name>A0A0C9N9V8_9FUNG</name>